<feature type="non-terminal residue" evidence="1">
    <location>
        <position position="1"/>
    </location>
</feature>
<protein>
    <submittedName>
        <fullName evidence="1">52 kDa repressor of the inhibitor of the protein kinase-like</fullName>
    </submittedName>
</protein>
<dbReference type="OrthoDB" id="7683421at2759"/>
<accession>A0A6G0WBK6</accession>
<reference evidence="1 2" key="1">
    <citation type="submission" date="2019-08" db="EMBL/GenBank/DDBJ databases">
        <title>Whole genome of Aphis craccivora.</title>
        <authorList>
            <person name="Voronova N.V."/>
            <person name="Shulinski R.S."/>
            <person name="Bandarenka Y.V."/>
            <person name="Zhorov D.G."/>
            <person name="Warner D."/>
        </authorList>
    </citation>
    <scope>NUCLEOTIDE SEQUENCE [LARGE SCALE GENOMIC DNA]</scope>
    <source>
        <strain evidence="1">180601</strain>
        <tissue evidence="1">Whole Body</tissue>
    </source>
</reference>
<gene>
    <name evidence="1" type="ORF">FWK35_00021663</name>
</gene>
<organism evidence="1 2">
    <name type="scientific">Aphis craccivora</name>
    <name type="common">Cowpea aphid</name>
    <dbReference type="NCBI Taxonomy" id="307492"/>
    <lineage>
        <taxon>Eukaryota</taxon>
        <taxon>Metazoa</taxon>
        <taxon>Ecdysozoa</taxon>
        <taxon>Arthropoda</taxon>
        <taxon>Hexapoda</taxon>
        <taxon>Insecta</taxon>
        <taxon>Pterygota</taxon>
        <taxon>Neoptera</taxon>
        <taxon>Paraneoptera</taxon>
        <taxon>Hemiptera</taxon>
        <taxon>Sternorrhyncha</taxon>
        <taxon>Aphidomorpha</taxon>
        <taxon>Aphidoidea</taxon>
        <taxon>Aphididae</taxon>
        <taxon>Aphidini</taxon>
        <taxon>Aphis</taxon>
        <taxon>Aphis</taxon>
    </lineage>
</organism>
<dbReference type="GO" id="GO:0008270">
    <property type="term" value="F:zinc ion binding"/>
    <property type="evidence" value="ECO:0007669"/>
    <property type="project" value="UniProtKB-KW"/>
</dbReference>
<dbReference type="EMBL" id="VUJU01008888">
    <property type="protein sequence ID" value="KAF0724557.1"/>
    <property type="molecule type" value="Genomic_DNA"/>
</dbReference>
<evidence type="ECO:0000313" key="2">
    <source>
        <dbReference type="Proteomes" id="UP000478052"/>
    </source>
</evidence>
<dbReference type="Proteomes" id="UP000478052">
    <property type="component" value="Unassembled WGS sequence"/>
</dbReference>
<name>A0A6G0WBK6_APHCR</name>
<dbReference type="AlphaFoldDB" id="A0A6G0WBK6"/>
<comment type="caution">
    <text evidence="1">The sequence shown here is derived from an EMBL/GenBank/DDBJ whole genome shotgun (WGS) entry which is preliminary data.</text>
</comment>
<proteinExistence type="predicted"/>
<feature type="non-terminal residue" evidence="1">
    <location>
        <position position="126"/>
    </location>
</feature>
<evidence type="ECO:0000313" key="1">
    <source>
        <dbReference type="EMBL" id="KAF0724557.1"/>
    </source>
</evidence>
<dbReference type="SUPFAM" id="SSF57716">
    <property type="entry name" value="Glucocorticoid receptor-like (DNA-binding domain)"/>
    <property type="match status" value="1"/>
</dbReference>
<keyword evidence="2" id="KW-1185">Reference proteome</keyword>
<dbReference type="GO" id="GO:0003677">
    <property type="term" value="F:DNA binding"/>
    <property type="evidence" value="ECO:0007669"/>
    <property type="project" value="UniProtKB-KW"/>
</dbReference>
<sequence>RPRYFWISATRRIQDNSNLSLFGFPKDLERSRQWITNSDDLISISNYHCCTVYSIEWTTTMDVLRNSDLVHLEIEDLRKKKIYSDHFLSDDYSNFSKKILKRTAVPVPYEPVVPFHVRSPKKTIHL</sequence>